<dbReference type="SMART" id="SM00906">
    <property type="entry name" value="Fungal_trans"/>
    <property type="match status" value="1"/>
</dbReference>
<feature type="region of interest" description="Disordered" evidence="3">
    <location>
        <begin position="76"/>
        <end position="109"/>
    </location>
</feature>
<feature type="compositionally biased region" description="Basic and acidic residues" evidence="3">
    <location>
        <begin position="86"/>
        <end position="99"/>
    </location>
</feature>
<dbReference type="PROSITE" id="PS50048">
    <property type="entry name" value="ZN2_CY6_FUNGAL_2"/>
    <property type="match status" value="1"/>
</dbReference>
<dbReference type="Pfam" id="PF04082">
    <property type="entry name" value="Fungal_trans"/>
    <property type="match status" value="1"/>
</dbReference>
<dbReference type="CDD" id="cd12148">
    <property type="entry name" value="fungal_TF_MHR"/>
    <property type="match status" value="1"/>
</dbReference>
<dbReference type="GO" id="GO:0008270">
    <property type="term" value="F:zinc ion binding"/>
    <property type="evidence" value="ECO:0007669"/>
    <property type="project" value="InterPro"/>
</dbReference>
<dbReference type="GO" id="GO:0006351">
    <property type="term" value="P:DNA-templated transcription"/>
    <property type="evidence" value="ECO:0007669"/>
    <property type="project" value="InterPro"/>
</dbReference>
<sequence>MKEATSLRSVRRRAANACTRCRQHKVKCRGGFPCEKCIKKKLACVPSDKVDKVLVTRSFISELEEKVSFYERNEKGAEDAGSLHSAPEHPRSLPSHDDEANSDGTDEGSLDRTYHELAISPQQSSSHRSPTLSLSNSLMNPLAHGGTAYISDASGTPVYLGTSSNWSFGRRVLAMSHEQILGSPLPPDDLLYQSETYDLGWDGIRSTLNPSDLDPTILPTADYAIYLINAVKFHCGQMFHLFDEESFMASFTHFHSPSADKSQLKPLWHVHYLLVLAFGKSFLTRMGNRRRPAGTELFVQAMKLLPDVIYLYKFPVDAIEILCCAALYLQSLDFRSPAYQLIGQALRVALEHGINADVQSQHIPDALAQRFRKIWWTVYILDRQISSSMGVPTSIRDKDITTRLPYSTERTQRAMAFEVQVRISRISAQIADNCYGPEGRLNVQYMLNTKAALRDVANVTDSLNQSFNLFADRGMAGISRLSAYLHILYHQCTILATRPLLFIFLEAKLHDHDMVQRGYGHVRALLQICIDSSLQTLKILAALQDQGLLESFLSFDLDAWFTSTIVLVMATVVDLSLLKGESNWLERAYSIVDEMESRGNLVAGFVKSELRQLEMILMRVTPRCPQEGSSAAPCQDTYTAPTIENHGQVVDEMYDATLPHLVDGVESGWQYTMTTEQLMMVVDSLDCEEVDWPSL</sequence>
<accession>A0A9P4PYH3</accession>
<dbReference type="SMART" id="SM00066">
    <property type="entry name" value="GAL4"/>
    <property type="match status" value="1"/>
</dbReference>
<dbReference type="EMBL" id="MU003892">
    <property type="protein sequence ID" value="KAF2716138.1"/>
    <property type="molecule type" value="Genomic_DNA"/>
</dbReference>
<dbReference type="PANTHER" id="PTHR46910">
    <property type="entry name" value="TRANSCRIPTION FACTOR PDR1"/>
    <property type="match status" value="1"/>
</dbReference>
<dbReference type="InterPro" id="IPR007219">
    <property type="entry name" value="XnlR_reg_dom"/>
</dbReference>
<feature type="domain" description="Zn(2)-C6 fungal-type" evidence="4">
    <location>
        <begin position="17"/>
        <end position="45"/>
    </location>
</feature>
<reference evidence="5" key="1">
    <citation type="journal article" date="2020" name="Stud. Mycol.">
        <title>101 Dothideomycetes genomes: a test case for predicting lifestyles and emergence of pathogens.</title>
        <authorList>
            <person name="Haridas S."/>
            <person name="Albert R."/>
            <person name="Binder M."/>
            <person name="Bloem J."/>
            <person name="Labutti K."/>
            <person name="Salamov A."/>
            <person name="Andreopoulos B."/>
            <person name="Baker S."/>
            <person name="Barry K."/>
            <person name="Bills G."/>
            <person name="Bluhm B."/>
            <person name="Cannon C."/>
            <person name="Castanera R."/>
            <person name="Culley D."/>
            <person name="Daum C."/>
            <person name="Ezra D."/>
            <person name="Gonzalez J."/>
            <person name="Henrissat B."/>
            <person name="Kuo A."/>
            <person name="Liang C."/>
            <person name="Lipzen A."/>
            <person name="Lutzoni F."/>
            <person name="Magnuson J."/>
            <person name="Mondo S."/>
            <person name="Nolan M."/>
            <person name="Ohm R."/>
            <person name="Pangilinan J."/>
            <person name="Park H.-J."/>
            <person name="Ramirez L."/>
            <person name="Alfaro M."/>
            <person name="Sun H."/>
            <person name="Tritt A."/>
            <person name="Yoshinaga Y."/>
            <person name="Zwiers L.-H."/>
            <person name="Turgeon B."/>
            <person name="Goodwin S."/>
            <person name="Spatafora J."/>
            <person name="Crous P."/>
            <person name="Grigoriev I."/>
        </authorList>
    </citation>
    <scope>NUCLEOTIDE SEQUENCE</scope>
    <source>
        <strain evidence="5">CBS 116435</strain>
    </source>
</reference>
<dbReference type="Gene3D" id="4.10.240.10">
    <property type="entry name" value="Zn(2)-C6 fungal-type DNA-binding domain"/>
    <property type="match status" value="1"/>
</dbReference>
<dbReference type="InterPro" id="IPR050987">
    <property type="entry name" value="AtrR-like"/>
</dbReference>
<name>A0A9P4PYH3_9PEZI</name>
<keyword evidence="1" id="KW-0479">Metal-binding</keyword>
<dbReference type="PANTHER" id="PTHR46910:SF32">
    <property type="entry name" value="TRANSCRIPTION FACTOR DOMAIN-CONTAINING PROTEIN-RELATED"/>
    <property type="match status" value="1"/>
</dbReference>
<dbReference type="Proteomes" id="UP000799441">
    <property type="component" value="Unassembled WGS sequence"/>
</dbReference>
<dbReference type="GO" id="GO:0003677">
    <property type="term" value="F:DNA binding"/>
    <property type="evidence" value="ECO:0007669"/>
    <property type="project" value="InterPro"/>
</dbReference>
<organism evidence="5 6">
    <name type="scientific">Polychaeton citri CBS 116435</name>
    <dbReference type="NCBI Taxonomy" id="1314669"/>
    <lineage>
        <taxon>Eukaryota</taxon>
        <taxon>Fungi</taxon>
        <taxon>Dikarya</taxon>
        <taxon>Ascomycota</taxon>
        <taxon>Pezizomycotina</taxon>
        <taxon>Dothideomycetes</taxon>
        <taxon>Dothideomycetidae</taxon>
        <taxon>Capnodiales</taxon>
        <taxon>Capnodiaceae</taxon>
        <taxon>Polychaeton</taxon>
    </lineage>
</organism>
<gene>
    <name evidence="5" type="ORF">K431DRAFT_279571</name>
</gene>
<dbReference type="Pfam" id="PF00172">
    <property type="entry name" value="Zn_clus"/>
    <property type="match status" value="1"/>
</dbReference>
<dbReference type="AlphaFoldDB" id="A0A9P4PYH3"/>
<protein>
    <recommendedName>
        <fullName evidence="4">Zn(2)-C6 fungal-type domain-containing protein</fullName>
    </recommendedName>
</protein>
<dbReference type="GO" id="GO:0000981">
    <property type="term" value="F:DNA-binding transcription factor activity, RNA polymerase II-specific"/>
    <property type="evidence" value="ECO:0007669"/>
    <property type="project" value="InterPro"/>
</dbReference>
<dbReference type="SUPFAM" id="SSF57701">
    <property type="entry name" value="Zn2/Cys6 DNA-binding domain"/>
    <property type="match status" value="1"/>
</dbReference>
<dbReference type="CDD" id="cd00067">
    <property type="entry name" value="GAL4"/>
    <property type="match status" value="1"/>
</dbReference>
<dbReference type="OrthoDB" id="5464at2759"/>
<evidence type="ECO:0000256" key="3">
    <source>
        <dbReference type="SAM" id="MobiDB-lite"/>
    </source>
</evidence>
<evidence type="ECO:0000259" key="4">
    <source>
        <dbReference type="PROSITE" id="PS50048"/>
    </source>
</evidence>
<keyword evidence="6" id="KW-1185">Reference proteome</keyword>
<evidence type="ECO:0000256" key="2">
    <source>
        <dbReference type="ARBA" id="ARBA00023242"/>
    </source>
</evidence>
<dbReference type="PROSITE" id="PS00463">
    <property type="entry name" value="ZN2_CY6_FUNGAL_1"/>
    <property type="match status" value="1"/>
</dbReference>
<evidence type="ECO:0000256" key="1">
    <source>
        <dbReference type="ARBA" id="ARBA00022723"/>
    </source>
</evidence>
<dbReference type="InterPro" id="IPR036864">
    <property type="entry name" value="Zn2-C6_fun-type_DNA-bd_sf"/>
</dbReference>
<dbReference type="InterPro" id="IPR001138">
    <property type="entry name" value="Zn2Cys6_DnaBD"/>
</dbReference>
<proteinExistence type="predicted"/>
<keyword evidence="2" id="KW-0539">Nucleus</keyword>
<evidence type="ECO:0000313" key="6">
    <source>
        <dbReference type="Proteomes" id="UP000799441"/>
    </source>
</evidence>
<comment type="caution">
    <text evidence="5">The sequence shown here is derived from an EMBL/GenBank/DDBJ whole genome shotgun (WGS) entry which is preliminary data.</text>
</comment>
<evidence type="ECO:0000313" key="5">
    <source>
        <dbReference type="EMBL" id="KAF2716138.1"/>
    </source>
</evidence>